<dbReference type="AlphaFoldDB" id="A0A3Q8XQA3"/>
<dbReference type="NCBIfam" id="NF009306">
    <property type="entry name" value="PRK12663.1"/>
    <property type="match status" value="1"/>
</dbReference>
<reference evidence="10 11" key="1">
    <citation type="submission" date="2018-09" db="EMBL/GenBank/DDBJ databases">
        <title>Marinorhizobium profundi gen. nov., sp. nov., isolated from a deep-sea sediment sample from the New Britain Trench and proposal of Marinorhizobiaceae fam. nov. in the order Rhizobiales of the class Alphaproteobacteria.</title>
        <authorList>
            <person name="Cao J."/>
        </authorList>
    </citation>
    <scope>NUCLEOTIDE SEQUENCE [LARGE SCALE GENOMIC DNA]</scope>
    <source>
        <strain evidence="10 11">WS11</strain>
    </source>
</reference>
<feature type="transmembrane region" description="Helical" evidence="8">
    <location>
        <begin position="184"/>
        <end position="206"/>
    </location>
</feature>
<sequence>MAGPSEAAIDYSRAFVMEPLALADWLVIAPVPYCLIAGALLMMLRKNAELQAKAAIIGLIGLFVLCGALLAHVVENGPVTMTMGRWLPPFGISFTVDVLGAILAVTASIVAVACAIYAAEDVDTTGRRYGFFSFLFLMMAGVIGAFVTGDIFNLYVWFEVLLIASFGLQVLGSEDRQIDGATKYAFLNLIATTMFLVATGYLYGVFGTLNMADIAMQARTIDDARPLYTLAALYLFAFGMKAAAFPVSFWLPASYHTPKVVVSALFAGLLTKVGIYALARTLLMLFPDQRDAFADVIAWAAMLTMLLGAFGALAQTDYRRLLGYLVVSGIGIMLAGIALATAEAVSAAIFYALHSMVVMTALYVASGIAARIGKSFSMNDLGGLYRSNVLFAAMSLVLFFSVSGLPPFSGFWPKAMLVRASLDNGATGLATIILLTGFLTTIAVGRVWAHAYWKPAPEAMGAPAAVQMKMTSLLPLLALVALTVGFGVFPETLLQLSDSAAAGLLDPSAYIQSVFPAEGAVN</sequence>
<feature type="transmembrane region" description="Helical" evidence="8">
    <location>
        <begin position="428"/>
        <end position="449"/>
    </location>
</feature>
<feature type="transmembrane region" description="Helical" evidence="8">
    <location>
        <begin position="263"/>
        <end position="286"/>
    </location>
</feature>
<keyword evidence="4 7" id="KW-0812">Transmembrane</keyword>
<evidence type="ECO:0000256" key="1">
    <source>
        <dbReference type="ARBA" id="ARBA00004651"/>
    </source>
</evidence>
<feature type="domain" description="NADH:quinone oxidoreductase/Mrp antiporter transmembrane" evidence="9">
    <location>
        <begin position="150"/>
        <end position="440"/>
    </location>
</feature>
<comment type="subcellular location">
    <subcellularLocation>
        <location evidence="1">Cell membrane</location>
        <topology evidence="1">Multi-pass membrane protein</topology>
    </subcellularLocation>
    <subcellularLocation>
        <location evidence="7">Membrane</location>
        <topology evidence="7">Multi-pass membrane protein</topology>
    </subcellularLocation>
</comment>
<dbReference type="PANTHER" id="PTHR42703">
    <property type="entry name" value="NADH DEHYDROGENASE"/>
    <property type="match status" value="1"/>
</dbReference>
<dbReference type="EMBL" id="CP032509">
    <property type="protein sequence ID" value="AZN72690.1"/>
    <property type="molecule type" value="Genomic_DNA"/>
</dbReference>
<dbReference type="RefSeq" id="WP_126011017.1">
    <property type="nucleotide sequence ID" value="NZ_CP032509.1"/>
</dbReference>
<keyword evidence="11" id="KW-1185">Reference proteome</keyword>
<evidence type="ECO:0000256" key="2">
    <source>
        <dbReference type="ARBA" id="ARBA00005346"/>
    </source>
</evidence>
<evidence type="ECO:0000256" key="7">
    <source>
        <dbReference type="RuleBase" id="RU000320"/>
    </source>
</evidence>
<feature type="transmembrane region" description="Helical" evidence="8">
    <location>
        <begin position="348"/>
        <end position="369"/>
    </location>
</feature>
<dbReference type="KEGG" id="abaw:D5400_16690"/>
<gene>
    <name evidence="10" type="ORF">D5400_16690</name>
</gene>
<evidence type="ECO:0000256" key="3">
    <source>
        <dbReference type="ARBA" id="ARBA00022475"/>
    </source>
</evidence>
<protein>
    <submittedName>
        <fullName evidence="10">Na+/H+ antiporter subunit D</fullName>
    </submittedName>
</protein>
<evidence type="ECO:0000256" key="6">
    <source>
        <dbReference type="ARBA" id="ARBA00023136"/>
    </source>
</evidence>
<feature type="transmembrane region" description="Helical" evidence="8">
    <location>
        <begin position="129"/>
        <end position="148"/>
    </location>
</feature>
<dbReference type="OrthoDB" id="9768329at2"/>
<evidence type="ECO:0000256" key="5">
    <source>
        <dbReference type="ARBA" id="ARBA00022989"/>
    </source>
</evidence>
<evidence type="ECO:0000259" key="9">
    <source>
        <dbReference type="Pfam" id="PF00361"/>
    </source>
</evidence>
<organism evidence="10 11">
    <name type="scientific">Georhizobium profundi</name>
    <dbReference type="NCBI Taxonomy" id="2341112"/>
    <lineage>
        <taxon>Bacteria</taxon>
        <taxon>Pseudomonadati</taxon>
        <taxon>Pseudomonadota</taxon>
        <taxon>Alphaproteobacteria</taxon>
        <taxon>Hyphomicrobiales</taxon>
        <taxon>Rhizobiaceae</taxon>
        <taxon>Georhizobium</taxon>
    </lineage>
</organism>
<feature type="transmembrane region" description="Helical" evidence="8">
    <location>
        <begin position="226"/>
        <end position="251"/>
    </location>
</feature>
<feature type="transmembrane region" description="Helical" evidence="8">
    <location>
        <begin position="154"/>
        <end position="172"/>
    </location>
</feature>
<dbReference type="PANTHER" id="PTHR42703:SF1">
    <property type="entry name" value="NA(+)_H(+) ANTIPORTER SUBUNIT D1"/>
    <property type="match status" value="1"/>
</dbReference>
<name>A0A3Q8XQA3_9HYPH</name>
<proteinExistence type="inferred from homology"/>
<feature type="transmembrane region" description="Helical" evidence="8">
    <location>
        <begin position="20"/>
        <end position="42"/>
    </location>
</feature>
<dbReference type="Pfam" id="PF00361">
    <property type="entry name" value="Proton_antipo_M"/>
    <property type="match status" value="1"/>
</dbReference>
<dbReference type="GO" id="GO:0005886">
    <property type="term" value="C:plasma membrane"/>
    <property type="evidence" value="ECO:0007669"/>
    <property type="project" value="UniProtKB-SubCell"/>
</dbReference>
<dbReference type="InterPro" id="IPR001750">
    <property type="entry name" value="ND/Mrp_TM"/>
</dbReference>
<keyword evidence="6 8" id="KW-0472">Membrane</keyword>
<keyword evidence="5 8" id="KW-1133">Transmembrane helix</keyword>
<evidence type="ECO:0000256" key="8">
    <source>
        <dbReference type="SAM" id="Phobius"/>
    </source>
</evidence>
<feature type="transmembrane region" description="Helical" evidence="8">
    <location>
        <begin position="470"/>
        <end position="489"/>
    </location>
</feature>
<evidence type="ECO:0000313" key="11">
    <source>
        <dbReference type="Proteomes" id="UP000268192"/>
    </source>
</evidence>
<comment type="similarity">
    <text evidence="2">Belongs to the CPA3 antiporters (TC 2.A.63) subunit D family.</text>
</comment>
<keyword evidence="3" id="KW-1003">Cell membrane</keyword>
<dbReference type="Proteomes" id="UP000268192">
    <property type="component" value="Chromosome"/>
</dbReference>
<feature type="transmembrane region" description="Helical" evidence="8">
    <location>
        <begin position="321"/>
        <end position="342"/>
    </location>
</feature>
<evidence type="ECO:0000313" key="10">
    <source>
        <dbReference type="EMBL" id="AZN72690.1"/>
    </source>
</evidence>
<feature type="transmembrane region" description="Helical" evidence="8">
    <location>
        <begin position="94"/>
        <end position="117"/>
    </location>
</feature>
<evidence type="ECO:0000256" key="4">
    <source>
        <dbReference type="ARBA" id="ARBA00022692"/>
    </source>
</evidence>
<feature type="transmembrane region" description="Helical" evidence="8">
    <location>
        <begin position="292"/>
        <end position="314"/>
    </location>
</feature>
<feature type="transmembrane region" description="Helical" evidence="8">
    <location>
        <begin position="389"/>
        <end position="408"/>
    </location>
</feature>
<feature type="transmembrane region" description="Helical" evidence="8">
    <location>
        <begin position="54"/>
        <end position="74"/>
    </location>
</feature>
<accession>A0A3Q8XQA3</accession>
<dbReference type="InterPro" id="IPR050586">
    <property type="entry name" value="CPA3_Na-H_Antiporter_D"/>
</dbReference>